<name>A0A1S9RG04_PENBI</name>
<dbReference type="Proteomes" id="UP000190744">
    <property type="component" value="Unassembled WGS sequence"/>
</dbReference>
<sequence length="549" mass="62796">MAPSSGRMLLGSPPPGTEIDLEDLSRRTSLSTDDRRRRPQQPSYRRMAMWMAEHLDMLQIRRTSILGILAALYLPLSFVTLFLCDTLVPAWDHTFLGVHSTATVRDHPKPHNELASSRVLALERSFAKWEFKNMRHTAIPVPRVLSWSSDASNAVGAEYIVMEKAPGVPLFQFWGTMTEFEKLQLIKNLTKLEAQLSTIKFPVYGGLYLRTDTSRSNRPLDDDIDPSQSFCIGSSCDRAFNTDMTLEFNKRPWSSVSDLGISIAEGELILISREGQQSQSTYYRGTFEQRSQLLEVTMAVMKLLDSNQLLKKVSQPTLWHTDLHMGNIFVNPDECSKIVSLIDFQSTPVLPAFLQAQWPIFLRPQNYDYVRGIFQPQLPDDFATLGEENRNIALREWSQVKLAKAYEVSTYLEDRAAHDTMSVPRVFRELFTRCGEVSEVGIVLLRACLIEICQNWVNLDFSGECPFSFSQAELDEHQRQFGEYQAWHEVRILAEKCLDTDAERWIAPQSNINEKRRQNKELMALYIEKVAGERSAKEAKAMWPFFAGT</sequence>
<dbReference type="AlphaFoldDB" id="A0A1S9RG04"/>
<evidence type="ECO:0000256" key="6">
    <source>
        <dbReference type="ARBA" id="ARBA00031849"/>
    </source>
</evidence>
<dbReference type="InterPro" id="IPR011009">
    <property type="entry name" value="Kinase-like_dom_sf"/>
</dbReference>
<evidence type="ECO:0000256" key="3">
    <source>
        <dbReference type="ARBA" id="ARBA00016197"/>
    </source>
</evidence>
<proteinExistence type="inferred from homology"/>
<dbReference type="PANTHER" id="PTHR36091">
    <property type="entry name" value="ALTERED INHERITANCE OF MITOCHONDRIA PROTEIN 9, MITOCHONDRIAL"/>
    <property type="match status" value="1"/>
</dbReference>
<comment type="caution">
    <text evidence="8">The sequence shown here is derived from an EMBL/GenBank/DDBJ whole genome shotgun (WGS) entry which is preliminary data.</text>
</comment>
<evidence type="ECO:0000256" key="1">
    <source>
        <dbReference type="ARBA" id="ARBA00004173"/>
    </source>
</evidence>
<feature type="region of interest" description="Disordered" evidence="7">
    <location>
        <begin position="1"/>
        <end position="42"/>
    </location>
</feature>
<evidence type="ECO:0000256" key="7">
    <source>
        <dbReference type="SAM" id="MobiDB-lite"/>
    </source>
</evidence>
<keyword evidence="4" id="KW-0809">Transit peptide</keyword>
<evidence type="ECO:0000256" key="4">
    <source>
        <dbReference type="ARBA" id="ARBA00022946"/>
    </source>
</evidence>
<accession>A0A1S9RG04</accession>
<dbReference type="InterPro" id="IPR051035">
    <property type="entry name" value="Mito_inheritance_9"/>
</dbReference>
<gene>
    <name evidence="8" type="ORF">PEBR_32332</name>
</gene>
<dbReference type="EMBL" id="LJBN01000187">
    <property type="protein sequence ID" value="OOQ83998.1"/>
    <property type="molecule type" value="Genomic_DNA"/>
</dbReference>
<reference evidence="9" key="1">
    <citation type="submission" date="2015-09" db="EMBL/GenBank/DDBJ databases">
        <authorList>
            <person name="Fill T.P."/>
            <person name="Baretta J.F."/>
            <person name="de Almeida L.G."/>
            <person name="Rocha M."/>
            <person name="de Souza D.H."/>
            <person name="Malavazi I."/>
            <person name="Cerdeira L.T."/>
            <person name="Hong H."/>
            <person name="Samborskyy M."/>
            <person name="de Vasconcelos A.T."/>
            <person name="Leadlay P."/>
            <person name="Rodrigues-Filho E."/>
        </authorList>
    </citation>
    <scope>NUCLEOTIDE SEQUENCE [LARGE SCALE GENOMIC DNA]</scope>
    <source>
        <strain evidence="9">LaBioMMi 136</strain>
    </source>
</reference>
<comment type="subcellular location">
    <subcellularLocation>
        <location evidence="1">Mitochondrion</location>
    </subcellularLocation>
</comment>
<evidence type="ECO:0000256" key="2">
    <source>
        <dbReference type="ARBA" id="ARBA00005543"/>
    </source>
</evidence>
<evidence type="ECO:0000313" key="9">
    <source>
        <dbReference type="Proteomes" id="UP000190744"/>
    </source>
</evidence>
<dbReference type="GO" id="GO:0005739">
    <property type="term" value="C:mitochondrion"/>
    <property type="evidence" value="ECO:0007669"/>
    <property type="project" value="UniProtKB-SubCell"/>
</dbReference>
<comment type="similarity">
    <text evidence="2">Belongs to the AIM9 family.</text>
</comment>
<dbReference type="PANTHER" id="PTHR36091:SF1">
    <property type="entry name" value="ALTERED INHERITANCE OF MITOCHONDRIA PROTEIN 9, MITOCHONDRIAL"/>
    <property type="match status" value="1"/>
</dbReference>
<protein>
    <recommendedName>
        <fullName evidence="3">Altered inheritance of mitochondria protein 9, mitochondrial</fullName>
    </recommendedName>
    <alternativeName>
        <fullName evidence="6">Found in mitochondrial proteome protein 29</fullName>
    </alternativeName>
</protein>
<keyword evidence="8" id="KW-0808">Transferase</keyword>
<organism evidence="8 9">
    <name type="scientific">Penicillium brasilianum</name>
    <dbReference type="NCBI Taxonomy" id="104259"/>
    <lineage>
        <taxon>Eukaryota</taxon>
        <taxon>Fungi</taxon>
        <taxon>Dikarya</taxon>
        <taxon>Ascomycota</taxon>
        <taxon>Pezizomycotina</taxon>
        <taxon>Eurotiomycetes</taxon>
        <taxon>Eurotiomycetidae</taxon>
        <taxon>Eurotiales</taxon>
        <taxon>Aspergillaceae</taxon>
        <taxon>Penicillium</taxon>
    </lineage>
</organism>
<dbReference type="GO" id="GO:0016740">
    <property type="term" value="F:transferase activity"/>
    <property type="evidence" value="ECO:0007669"/>
    <property type="project" value="UniProtKB-KW"/>
</dbReference>
<evidence type="ECO:0000313" key="8">
    <source>
        <dbReference type="EMBL" id="OOQ83998.1"/>
    </source>
</evidence>
<evidence type="ECO:0000256" key="5">
    <source>
        <dbReference type="ARBA" id="ARBA00023128"/>
    </source>
</evidence>
<keyword evidence="5" id="KW-0496">Mitochondrion</keyword>
<dbReference type="SUPFAM" id="SSF56112">
    <property type="entry name" value="Protein kinase-like (PK-like)"/>
    <property type="match status" value="1"/>
</dbReference>